<dbReference type="Proteomes" id="UP000247465">
    <property type="component" value="Chromosome"/>
</dbReference>
<evidence type="ECO:0008006" key="3">
    <source>
        <dbReference type="Google" id="ProtNLM"/>
    </source>
</evidence>
<dbReference type="AlphaFoldDB" id="A0A2Z4AAT0"/>
<protein>
    <recommendedName>
        <fullName evidence="3">Nudix hydrolase domain-containing protein</fullName>
    </recommendedName>
</protein>
<organism evidence="1 2">
    <name type="scientific">Candidatus Moanibacter tarae</name>
    <dbReference type="NCBI Taxonomy" id="2200854"/>
    <lineage>
        <taxon>Bacteria</taxon>
        <taxon>Pseudomonadati</taxon>
        <taxon>Verrucomicrobiota</taxon>
        <taxon>Opitutia</taxon>
        <taxon>Puniceicoccales</taxon>
        <taxon>Puniceicoccales incertae sedis</taxon>
        <taxon>Candidatus Moanibacter</taxon>
    </lineage>
</organism>
<sequence>MATEERVLCFKRKLFDQLGEFQGICLDVERYLPVITSSNNLCYLNRSDAEVDRSFKQLIPYVLIFWGRKILRYRRGKKGQESRLHGLYSIGIGGHISEDDHGLFSSDQGYQEGMRRELMEEVAIGEVKDAAVGLINDDDTDVGAVHFGVVHVLTIPDPKVARGRDGITGLEFVSLDRAVSEISSYESWSQICIENIDKLLSRAADRGIDVLGQLLI</sequence>
<name>A0A2Z4AAT0_9BACT</name>
<dbReference type="SUPFAM" id="SSF55811">
    <property type="entry name" value="Nudix"/>
    <property type="match status" value="1"/>
</dbReference>
<accession>A0A2Z4AAT0</accession>
<evidence type="ECO:0000313" key="2">
    <source>
        <dbReference type="Proteomes" id="UP000247465"/>
    </source>
</evidence>
<evidence type="ECO:0000313" key="1">
    <source>
        <dbReference type="EMBL" id="AWT58919.1"/>
    </source>
</evidence>
<reference evidence="1 2" key="1">
    <citation type="submission" date="2018-06" db="EMBL/GenBank/DDBJ databases">
        <title>Draft Genome Sequence of a Novel Marine Bacterium Related to the Verrucomicrobia.</title>
        <authorList>
            <person name="Vosseberg J."/>
            <person name="Martijn J."/>
            <person name="Ettema T.J.G."/>
        </authorList>
    </citation>
    <scope>NUCLEOTIDE SEQUENCE [LARGE SCALE GENOMIC DNA]</scope>
    <source>
        <strain evidence="1">TARA_B100001123</strain>
    </source>
</reference>
<dbReference type="Gene3D" id="3.90.79.10">
    <property type="entry name" value="Nucleoside Triphosphate Pyrophosphohydrolase"/>
    <property type="match status" value="1"/>
</dbReference>
<dbReference type="EMBL" id="CP029803">
    <property type="protein sequence ID" value="AWT58919.1"/>
    <property type="molecule type" value="Genomic_DNA"/>
</dbReference>
<dbReference type="KEGG" id="mtar:DF168_00091"/>
<dbReference type="InterPro" id="IPR015797">
    <property type="entry name" value="NUDIX_hydrolase-like_dom_sf"/>
</dbReference>
<gene>
    <name evidence="1" type="ORF">DF168_00091</name>
</gene>
<proteinExistence type="predicted"/>